<proteinExistence type="predicted"/>
<dbReference type="EMBL" id="NKQK01000016">
    <property type="protein sequence ID" value="PSS07992.1"/>
    <property type="molecule type" value="Genomic_DNA"/>
</dbReference>
<accession>A0A2R6QH97</accession>
<keyword evidence="2" id="KW-1185">Reference proteome</keyword>
<dbReference type="Proteomes" id="UP000241394">
    <property type="component" value="Chromosome LG16"/>
</dbReference>
<evidence type="ECO:0000313" key="2">
    <source>
        <dbReference type="Proteomes" id="UP000241394"/>
    </source>
</evidence>
<comment type="caution">
    <text evidence="1">The sequence shown here is derived from an EMBL/GenBank/DDBJ whole genome shotgun (WGS) entry which is preliminary data.</text>
</comment>
<evidence type="ECO:0000313" key="1">
    <source>
        <dbReference type="EMBL" id="PSS07992.1"/>
    </source>
</evidence>
<dbReference type="Gramene" id="PSS07992">
    <property type="protein sequence ID" value="PSS07992"/>
    <property type="gene ID" value="CEY00_Acc18351"/>
</dbReference>
<dbReference type="InParanoid" id="A0A2R6QH97"/>
<dbReference type="AlphaFoldDB" id="A0A2R6QH97"/>
<dbReference type="OrthoDB" id="10442705at2759"/>
<gene>
    <name evidence="1" type="ORF">CEY00_Acc18351</name>
</gene>
<organism evidence="1 2">
    <name type="scientific">Actinidia chinensis var. chinensis</name>
    <name type="common">Chinese soft-hair kiwi</name>
    <dbReference type="NCBI Taxonomy" id="1590841"/>
    <lineage>
        <taxon>Eukaryota</taxon>
        <taxon>Viridiplantae</taxon>
        <taxon>Streptophyta</taxon>
        <taxon>Embryophyta</taxon>
        <taxon>Tracheophyta</taxon>
        <taxon>Spermatophyta</taxon>
        <taxon>Magnoliopsida</taxon>
        <taxon>eudicotyledons</taxon>
        <taxon>Gunneridae</taxon>
        <taxon>Pentapetalae</taxon>
        <taxon>asterids</taxon>
        <taxon>Ericales</taxon>
        <taxon>Actinidiaceae</taxon>
        <taxon>Actinidia</taxon>
    </lineage>
</organism>
<sequence>MTTMVMFYLGGKIIRDRREGISYDIDATVCYNVELRTSVAQLRDMIIPMIAEYGEYVTIKFICRYPHGRNGDVMIYKKLPINDGRTLQNILNIPSRDPNQQYVEIYVAKEEGSTINTSASHAVVSWADVHTYGELLSGRGDVSVLELFTQMASLGQSSGSTLEEEAPGQQMCSLFSQGECIEAGGAGGSVDPVERLVALGETGTQVNEDVDVVQSNNSDEDIDILMRNESIDDFDDDGHEEPNIGEALHDTPHIPFLTNLVGTDDVVGGRDLYDHCPTWSDVPPEFAKGMVFTDKYAVIRVYNWASGSAKVVTSATGMKGTTNMQCSSGPINGTVLTLQAHHRSTWIWEHGVWYRCAHMQTWRLRTAFGIIPPAEEIDSGRLRMSWLRHTFDVLPEHVNDISVQRHILGNPVHRPTSGYVEIGSTIEIATCYIAAIHDRIDRAIYAYDRPESLQDMYTARDMCSGSLNALREHQQIGQLGVPTIPLGVPAASHVTPTMPSYTYHISSHDVPSSSCLSSSGIKLRRTTHRHITSPGADRDTCLSRGDFTNYIGRVTATATTRATGRATAMQTRDTHMCLFTSTK</sequence>
<protein>
    <submittedName>
        <fullName evidence="1">Zinc transporter 5 like</fullName>
    </submittedName>
</protein>
<name>A0A2R6QH97_ACTCC</name>
<reference evidence="1 2" key="1">
    <citation type="submission" date="2017-07" db="EMBL/GenBank/DDBJ databases">
        <title>An improved, manually edited Actinidia chinensis var. chinensis (kiwifruit) genome highlights the challenges associated with draft genomes and gene prediction in plants.</title>
        <authorList>
            <person name="Pilkington S."/>
            <person name="Crowhurst R."/>
            <person name="Hilario E."/>
            <person name="Nardozza S."/>
            <person name="Fraser L."/>
            <person name="Peng Y."/>
            <person name="Gunaseelan K."/>
            <person name="Simpson R."/>
            <person name="Tahir J."/>
            <person name="Deroles S."/>
            <person name="Templeton K."/>
            <person name="Luo Z."/>
            <person name="Davy M."/>
            <person name="Cheng C."/>
            <person name="Mcneilage M."/>
            <person name="Scaglione D."/>
            <person name="Liu Y."/>
            <person name="Zhang Q."/>
            <person name="Datson P."/>
            <person name="De Silva N."/>
            <person name="Gardiner S."/>
            <person name="Bassett H."/>
            <person name="Chagne D."/>
            <person name="Mccallum J."/>
            <person name="Dzierzon H."/>
            <person name="Deng C."/>
            <person name="Wang Y.-Y."/>
            <person name="Barron N."/>
            <person name="Manako K."/>
            <person name="Bowen J."/>
            <person name="Foster T."/>
            <person name="Erridge Z."/>
            <person name="Tiffin H."/>
            <person name="Waite C."/>
            <person name="Davies K."/>
            <person name="Grierson E."/>
            <person name="Laing W."/>
            <person name="Kirk R."/>
            <person name="Chen X."/>
            <person name="Wood M."/>
            <person name="Montefiori M."/>
            <person name="Brummell D."/>
            <person name="Schwinn K."/>
            <person name="Catanach A."/>
            <person name="Fullerton C."/>
            <person name="Li D."/>
            <person name="Meiyalaghan S."/>
            <person name="Nieuwenhuizen N."/>
            <person name="Read N."/>
            <person name="Prakash R."/>
            <person name="Hunter D."/>
            <person name="Zhang H."/>
            <person name="Mckenzie M."/>
            <person name="Knabel M."/>
            <person name="Harris A."/>
            <person name="Allan A."/>
            <person name="Chen A."/>
            <person name="Janssen B."/>
            <person name="Plunkett B."/>
            <person name="Dwamena C."/>
            <person name="Voogd C."/>
            <person name="Leif D."/>
            <person name="Lafferty D."/>
            <person name="Souleyre E."/>
            <person name="Varkonyi-Gasic E."/>
            <person name="Gambi F."/>
            <person name="Hanley J."/>
            <person name="Yao J.-L."/>
            <person name="Cheung J."/>
            <person name="David K."/>
            <person name="Warren B."/>
            <person name="Marsh K."/>
            <person name="Snowden K."/>
            <person name="Lin-Wang K."/>
            <person name="Brian L."/>
            <person name="Martinez-Sanchez M."/>
            <person name="Wang M."/>
            <person name="Ileperuma N."/>
            <person name="Macnee N."/>
            <person name="Campin R."/>
            <person name="Mcatee P."/>
            <person name="Drummond R."/>
            <person name="Espley R."/>
            <person name="Ireland H."/>
            <person name="Wu R."/>
            <person name="Atkinson R."/>
            <person name="Karunairetnam S."/>
            <person name="Bulley S."/>
            <person name="Chunkath S."/>
            <person name="Hanley Z."/>
            <person name="Storey R."/>
            <person name="Thrimawithana A."/>
            <person name="Thomson S."/>
            <person name="David C."/>
            <person name="Testolin R."/>
        </authorList>
    </citation>
    <scope>NUCLEOTIDE SEQUENCE [LARGE SCALE GENOMIC DNA]</scope>
    <source>
        <strain evidence="2">cv. Red5</strain>
        <tissue evidence="1">Young leaf</tissue>
    </source>
</reference>
<dbReference type="STRING" id="1590841.A0A2R6QH97"/>
<reference evidence="2" key="2">
    <citation type="journal article" date="2018" name="BMC Genomics">
        <title>A manually annotated Actinidia chinensis var. chinensis (kiwifruit) genome highlights the challenges associated with draft genomes and gene prediction in plants.</title>
        <authorList>
            <person name="Pilkington S.M."/>
            <person name="Crowhurst R."/>
            <person name="Hilario E."/>
            <person name="Nardozza S."/>
            <person name="Fraser L."/>
            <person name="Peng Y."/>
            <person name="Gunaseelan K."/>
            <person name="Simpson R."/>
            <person name="Tahir J."/>
            <person name="Deroles S.C."/>
            <person name="Templeton K."/>
            <person name="Luo Z."/>
            <person name="Davy M."/>
            <person name="Cheng C."/>
            <person name="McNeilage M."/>
            <person name="Scaglione D."/>
            <person name="Liu Y."/>
            <person name="Zhang Q."/>
            <person name="Datson P."/>
            <person name="De Silva N."/>
            <person name="Gardiner S.E."/>
            <person name="Bassett H."/>
            <person name="Chagne D."/>
            <person name="McCallum J."/>
            <person name="Dzierzon H."/>
            <person name="Deng C."/>
            <person name="Wang Y.Y."/>
            <person name="Barron L."/>
            <person name="Manako K."/>
            <person name="Bowen J."/>
            <person name="Foster T.M."/>
            <person name="Erridge Z.A."/>
            <person name="Tiffin H."/>
            <person name="Waite C.N."/>
            <person name="Davies K.M."/>
            <person name="Grierson E.P."/>
            <person name="Laing W.A."/>
            <person name="Kirk R."/>
            <person name="Chen X."/>
            <person name="Wood M."/>
            <person name="Montefiori M."/>
            <person name="Brummell D.A."/>
            <person name="Schwinn K.E."/>
            <person name="Catanach A."/>
            <person name="Fullerton C."/>
            <person name="Li D."/>
            <person name="Meiyalaghan S."/>
            <person name="Nieuwenhuizen N."/>
            <person name="Read N."/>
            <person name="Prakash R."/>
            <person name="Hunter D."/>
            <person name="Zhang H."/>
            <person name="McKenzie M."/>
            <person name="Knabel M."/>
            <person name="Harris A."/>
            <person name="Allan A.C."/>
            <person name="Gleave A."/>
            <person name="Chen A."/>
            <person name="Janssen B.J."/>
            <person name="Plunkett B."/>
            <person name="Ampomah-Dwamena C."/>
            <person name="Voogd C."/>
            <person name="Leif D."/>
            <person name="Lafferty D."/>
            <person name="Souleyre E.J.F."/>
            <person name="Varkonyi-Gasic E."/>
            <person name="Gambi F."/>
            <person name="Hanley J."/>
            <person name="Yao J.L."/>
            <person name="Cheung J."/>
            <person name="David K.M."/>
            <person name="Warren B."/>
            <person name="Marsh K."/>
            <person name="Snowden K.C."/>
            <person name="Lin-Wang K."/>
            <person name="Brian L."/>
            <person name="Martinez-Sanchez M."/>
            <person name="Wang M."/>
            <person name="Ileperuma N."/>
            <person name="Macnee N."/>
            <person name="Campin R."/>
            <person name="McAtee P."/>
            <person name="Drummond R.S.M."/>
            <person name="Espley R.V."/>
            <person name="Ireland H.S."/>
            <person name="Wu R."/>
            <person name="Atkinson R.G."/>
            <person name="Karunairetnam S."/>
            <person name="Bulley S."/>
            <person name="Chunkath S."/>
            <person name="Hanley Z."/>
            <person name="Storey R."/>
            <person name="Thrimawithana A.H."/>
            <person name="Thomson S."/>
            <person name="David C."/>
            <person name="Testolin R."/>
            <person name="Huang H."/>
            <person name="Hellens R.P."/>
            <person name="Schaffer R.J."/>
        </authorList>
    </citation>
    <scope>NUCLEOTIDE SEQUENCE [LARGE SCALE GENOMIC DNA]</scope>
    <source>
        <strain evidence="2">cv. Red5</strain>
    </source>
</reference>